<dbReference type="EMBL" id="JAGXTP010000004">
    <property type="protein sequence ID" value="MBS3850604.1"/>
    <property type="molecule type" value="Genomic_DNA"/>
</dbReference>
<dbReference type="RefSeq" id="WP_212660238.1">
    <property type="nucleotide sequence ID" value="NZ_JAGXTP010000004.1"/>
</dbReference>
<name>A0A942EDT0_9HYPH</name>
<dbReference type="Pfam" id="PF04397">
    <property type="entry name" value="LytTR"/>
    <property type="match status" value="1"/>
</dbReference>
<keyword evidence="1" id="KW-0472">Membrane</keyword>
<evidence type="ECO:0000313" key="4">
    <source>
        <dbReference type="Proteomes" id="UP000678281"/>
    </source>
</evidence>
<gene>
    <name evidence="3" type="ORF">KD146_18035</name>
</gene>
<evidence type="ECO:0000313" key="3">
    <source>
        <dbReference type="EMBL" id="MBS3850604.1"/>
    </source>
</evidence>
<dbReference type="InterPro" id="IPR007492">
    <property type="entry name" value="LytTR_DNA-bd_dom"/>
</dbReference>
<keyword evidence="1" id="KW-0812">Transmembrane</keyword>
<keyword evidence="4" id="KW-1185">Reference proteome</keyword>
<proteinExistence type="predicted"/>
<evidence type="ECO:0000256" key="1">
    <source>
        <dbReference type="SAM" id="Phobius"/>
    </source>
</evidence>
<feature type="transmembrane region" description="Helical" evidence="1">
    <location>
        <begin position="84"/>
        <end position="109"/>
    </location>
</feature>
<dbReference type="AlphaFoldDB" id="A0A942EDT0"/>
<feature type="transmembrane region" description="Helical" evidence="1">
    <location>
        <begin position="115"/>
        <end position="135"/>
    </location>
</feature>
<reference evidence="3" key="1">
    <citation type="submission" date="2021-04" db="EMBL/GenBank/DDBJ databases">
        <title>Devosia litorisediminis sp. nov., isolated from a sand dune.</title>
        <authorList>
            <person name="Park S."/>
            <person name="Yoon J.-H."/>
        </authorList>
    </citation>
    <scope>NUCLEOTIDE SEQUENCE</scope>
    <source>
        <strain evidence="3">BSSL-BM10</strain>
    </source>
</reference>
<evidence type="ECO:0000259" key="2">
    <source>
        <dbReference type="PROSITE" id="PS50930"/>
    </source>
</evidence>
<dbReference type="Proteomes" id="UP000678281">
    <property type="component" value="Unassembled WGS sequence"/>
</dbReference>
<feature type="domain" description="HTH LytTR-type" evidence="2">
    <location>
        <begin position="173"/>
        <end position="257"/>
    </location>
</feature>
<sequence length="258" mass="27593">MNDGPLHFTLRRTQAHFSNGRTWLGIALVGALIGLVGPFNTFQYVSVLPRLLYWFAIAAGSYAIGFCCAIFFEAWLGRGPLWRHFLLTGLLPGIPIALFVIVINLLTFGPTGGELIGLATLLVYCPLIALGITVASHVLGAGATAPAEPAEQAAPPALLARLPHAMRGRLLHLAVADHYVDVTTDKGHELVLMRLSDAIAETAPQPGLQVHRSHWVALNGVKRGLRQSGKPMLELENGTLVPVSRSYLPAARAAGLLP</sequence>
<accession>A0A942EDT0</accession>
<dbReference type="SMART" id="SM00850">
    <property type="entry name" value="LytTR"/>
    <property type="match status" value="1"/>
</dbReference>
<dbReference type="PROSITE" id="PS50930">
    <property type="entry name" value="HTH_LYTTR"/>
    <property type="match status" value="1"/>
</dbReference>
<feature type="transmembrane region" description="Helical" evidence="1">
    <location>
        <begin position="51"/>
        <end position="72"/>
    </location>
</feature>
<keyword evidence="1" id="KW-1133">Transmembrane helix</keyword>
<feature type="transmembrane region" description="Helical" evidence="1">
    <location>
        <begin position="21"/>
        <end position="39"/>
    </location>
</feature>
<protein>
    <submittedName>
        <fullName evidence="3">LytTR family transcriptional regulator</fullName>
    </submittedName>
</protein>
<organism evidence="3 4">
    <name type="scientific">Devosia litorisediminis</name>
    <dbReference type="NCBI Taxonomy" id="2829817"/>
    <lineage>
        <taxon>Bacteria</taxon>
        <taxon>Pseudomonadati</taxon>
        <taxon>Pseudomonadota</taxon>
        <taxon>Alphaproteobacteria</taxon>
        <taxon>Hyphomicrobiales</taxon>
        <taxon>Devosiaceae</taxon>
        <taxon>Devosia</taxon>
    </lineage>
</organism>
<comment type="caution">
    <text evidence="3">The sequence shown here is derived from an EMBL/GenBank/DDBJ whole genome shotgun (WGS) entry which is preliminary data.</text>
</comment>
<dbReference type="Gene3D" id="2.40.50.1020">
    <property type="entry name" value="LytTr DNA-binding domain"/>
    <property type="match status" value="1"/>
</dbReference>
<dbReference type="GO" id="GO:0003677">
    <property type="term" value="F:DNA binding"/>
    <property type="evidence" value="ECO:0007669"/>
    <property type="project" value="InterPro"/>
</dbReference>